<dbReference type="PANTHER" id="PTHR11530">
    <property type="entry name" value="D-AMINO ACID OXIDASE"/>
    <property type="match status" value="1"/>
</dbReference>
<dbReference type="PANTHER" id="PTHR11530:SF11">
    <property type="entry name" value="D-ASPARTATE OXIDASE"/>
    <property type="match status" value="1"/>
</dbReference>
<evidence type="ECO:0000256" key="5">
    <source>
        <dbReference type="ARBA" id="ARBA00022827"/>
    </source>
</evidence>
<feature type="binding site" evidence="7">
    <location>
        <position position="315"/>
    </location>
    <ligand>
        <name>D-dopa</name>
        <dbReference type="ChEBI" id="CHEBI:149689"/>
    </ligand>
</feature>
<feature type="binding site" evidence="7">
    <location>
        <position position="176"/>
    </location>
    <ligand>
        <name>FAD</name>
        <dbReference type="ChEBI" id="CHEBI:57692"/>
    </ligand>
</feature>
<dbReference type="GO" id="GO:0071949">
    <property type="term" value="F:FAD binding"/>
    <property type="evidence" value="ECO:0007669"/>
    <property type="project" value="InterPro"/>
</dbReference>
<evidence type="ECO:0000259" key="8">
    <source>
        <dbReference type="Pfam" id="PF01266"/>
    </source>
</evidence>
<dbReference type="RefSeq" id="XP_003737378.1">
    <property type="nucleotide sequence ID" value="XM_003737330.2"/>
</dbReference>
<dbReference type="SUPFAM" id="SSF51971">
    <property type="entry name" value="Nucleotide-binding domain"/>
    <property type="match status" value="1"/>
</dbReference>
<evidence type="ECO:0000256" key="2">
    <source>
        <dbReference type="ARBA" id="ARBA00004253"/>
    </source>
</evidence>
<dbReference type="KEGG" id="goe:100902911"/>
<sequence>MFPQDDKSAVRVAIVGGGISGMSTALCAIEDGVLNASQTTIIAEKVYSEITSYIAAGLFRPDEDVAPDLDTAERWYRDTFERWSDLEKLNIPHITGVKKLPGYSLSSFSAEATSNRVCDRIFPDIRSMTADELKKFPRQYKYGVYHTTFVADPQKYLPYLEDQLRQRGVRFLQYRVDDLADLAERFDIVVNCSGLGAKHLAKDNRVVPIRGQVVKVRNKPEVTHFYYADDYYILPGVDWVTLGGTRNFANSDLRVSKCDRENILRGCQQILPLLKANEEIADMVGLRPYRSPVRVEAVKFPNSDSWLVHNYGHGGQGVNLSWGTAREATRLIRACLKNPLKSRL</sequence>
<dbReference type="Gene3D" id="3.40.50.720">
    <property type="entry name" value="NAD(P)-binding Rossmann-like Domain"/>
    <property type="match status" value="1"/>
</dbReference>
<keyword evidence="6" id="KW-0560">Oxidoreductase</keyword>
<protein>
    <submittedName>
        <fullName evidence="10">D-aspartate oxidase</fullName>
    </submittedName>
</protein>
<dbReference type="Gene3D" id="3.30.9.10">
    <property type="entry name" value="D-Amino Acid Oxidase, subunit A, domain 2"/>
    <property type="match status" value="1"/>
</dbReference>
<dbReference type="Proteomes" id="UP000694867">
    <property type="component" value="Unplaced"/>
</dbReference>
<dbReference type="PIRSF" id="PIRSF000189">
    <property type="entry name" value="D-aa_oxidase"/>
    <property type="match status" value="1"/>
</dbReference>
<dbReference type="InterPro" id="IPR023209">
    <property type="entry name" value="DAO"/>
</dbReference>
<evidence type="ECO:0000256" key="1">
    <source>
        <dbReference type="ARBA" id="ARBA00001974"/>
    </source>
</evidence>
<evidence type="ECO:0000313" key="9">
    <source>
        <dbReference type="Proteomes" id="UP000694867"/>
    </source>
</evidence>
<evidence type="ECO:0000256" key="4">
    <source>
        <dbReference type="ARBA" id="ARBA00022630"/>
    </source>
</evidence>
<comment type="similarity">
    <text evidence="3">Belongs to the DAMOX/DASOX family.</text>
</comment>
<dbReference type="GO" id="GO:0003884">
    <property type="term" value="F:D-amino-acid oxidase activity"/>
    <property type="evidence" value="ECO:0007669"/>
    <property type="project" value="InterPro"/>
</dbReference>
<feature type="binding site" evidence="7">
    <location>
        <position position="287"/>
    </location>
    <ligand>
        <name>D-dopa</name>
        <dbReference type="ChEBI" id="CHEBI:149689"/>
    </ligand>
</feature>
<dbReference type="InterPro" id="IPR006076">
    <property type="entry name" value="FAD-dep_OxRdtase"/>
</dbReference>
<keyword evidence="5 7" id="KW-0274">FAD</keyword>
<keyword evidence="9" id="KW-1185">Reference proteome</keyword>
<evidence type="ECO:0000256" key="3">
    <source>
        <dbReference type="ARBA" id="ARBA00006730"/>
    </source>
</evidence>
<dbReference type="AlphaFoldDB" id="A0AAJ6VUQ7"/>
<comment type="cofactor">
    <cofactor evidence="1 7">
        <name>FAD</name>
        <dbReference type="ChEBI" id="CHEBI:57692"/>
    </cofactor>
</comment>
<name>A0AAJ6VUQ7_9ACAR</name>
<gene>
    <name evidence="10" type="primary">LOC100902911</name>
</gene>
<keyword evidence="4" id="KW-0285">Flavoprotein</keyword>
<dbReference type="CTD" id="36128"/>
<dbReference type="GO" id="GO:0019478">
    <property type="term" value="P:D-amino acid catabolic process"/>
    <property type="evidence" value="ECO:0007669"/>
    <property type="project" value="TreeGrafter"/>
</dbReference>
<accession>A0AAJ6VUQ7</accession>
<dbReference type="SUPFAM" id="SSF54373">
    <property type="entry name" value="FAD-linked reductases, C-terminal domain"/>
    <property type="match status" value="1"/>
</dbReference>
<proteinExistence type="inferred from homology"/>
<feature type="binding site" evidence="7">
    <location>
        <position position="232"/>
    </location>
    <ligand>
        <name>D-dopa</name>
        <dbReference type="ChEBI" id="CHEBI:149689"/>
    </ligand>
</feature>
<evidence type="ECO:0000313" key="10">
    <source>
        <dbReference type="RefSeq" id="XP_003737378.1"/>
    </source>
</evidence>
<organism evidence="9 10">
    <name type="scientific">Galendromus occidentalis</name>
    <name type="common">western predatory mite</name>
    <dbReference type="NCBI Taxonomy" id="34638"/>
    <lineage>
        <taxon>Eukaryota</taxon>
        <taxon>Metazoa</taxon>
        <taxon>Ecdysozoa</taxon>
        <taxon>Arthropoda</taxon>
        <taxon>Chelicerata</taxon>
        <taxon>Arachnida</taxon>
        <taxon>Acari</taxon>
        <taxon>Parasitiformes</taxon>
        <taxon>Mesostigmata</taxon>
        <taxon>Gamasina</taxon>
        <taxon>Phytoseioidea</taxon>
        <taxon>Phytoseiidae</taxon>
        <taxon>Typhlodrominae</taxon>
        <taxon>Galendromus</taxon>
    </lineage>
</organism>
<comment type="subcellular location">
    <subcellularLocation>
        <location evidence="2">Peroxisome matrix</location>
    </subcellularLocation>
</comment>
<evidence type="ECO:0000256" key="6">
    <source>
        <dbReference type="ARBA" id="ARBA00023002"/>
    </source>
</evidence>
<dbReference type="GeneID" id="100902911"/>
<evidence type="ECO:0000256" key="7">
    <source>
        <dbReference type="PIRSR" id="PIRSR000189-1"/>
    </source>
</evidence>
<dbReference type="InterPro" id="IPR006181">
    <property type="entry name" value="D-amino_acid_oxidase_CS"/>
</dbReference>
<feature type="domain" description="FAD dependent oxidoreductase" evidence="8">
    <location>
        <begin position="11"/>
        <end position="330"/>
    </location>
</feature>
<dbReference type="PROSITE" id="PS00677">
    <property type="entry name" value="DAO"/>
    <property type="match status" value="1"/>
</dbReference>
<dbReference type="GO" id="GO:0005782">
    <property type="term" value="C:peroxisomal matrix"/>
    <property type="evidence" value="ECO:0007669"/>
    <property type="project" value="UniProtKB-SubCell"/>
</dbReference>
<reference evidence="10" key="1">
    <citation type="submission" date="2025-08" db="UniProtKB">
        <authorList>
            <consortium name="RefSeq"/>
        </authorList>
    </citation>
    <scope>IDENTIFICATION</scope>
</reference>
<feature type="binding site" evidence="7">
    <location>
        <begin position="51"/>
        <end position="52"/>
    </location>
    <ligand>
        <name>FAD</name>
        <dbReference type="ChEBI" id="CHEBI:57692"/>
    </ligand>
</feature>
<feature type="binding site" evidence="7">
    <location>
        <begin position="56"/>
        <end position="58"/>
    </location>
    <ligand>
        <name>FAD</name>
        <dbReference type="ChEBI" id="CHEBI:57692"/>
    </ligand>
</feature>
<dbReference type="Pfam" id="PF01266">
    <property type="entry name" value="DAO"/>
    <property type="match status" value="1"/>
</dbReference>